<evidence type="ECO:0000313" key="2">
    <source>
        <dbReference type="EMBL" id="TNN23228.1"/>
    </source>
</evidence>
<comment type="caution">
    <text evidence="2">The sequence shown here is derived from an EMBL/GenBank/DDBJ whole genome shotgun (WGS) entry which is preliminary data.</text>
</comment>
<protein>
    <submittedName>
        <fullName evidence="2">Uncharacterized protein</fullName>
    </submittedName>
</protein>
<evidence type="ECO:0000313" key="3">
    <source>
        <dbReference type="Proteomes" id="UP000314294"/>
    </source>
</evidence>
<reference evidence="2 3" key="1">
    <citation type="submission" date="2019-03" db="EMBL/GenBank/DDBJ databases">
        <title>First draft genome of Liparis tanakae, snailfish: a comprehensive survey of snailfish specific genes.</title>
        <authorList>
            <person name="Kim W."/>
            <person name="Song I."/>
            <person name="Jeong J.-H."/>
            <person name="Kim D."/>
            <person name="Kim S."/>
            <person name="Ryu S."/>
            <person name="Song J.Y."/>
            <person name="Lee S.K."/>
        </authorList>
    </citation>
    <scope>NUCLEOTIDE SEQUENCE [LARGE SCALE GENOMIC DNA]</scope>
    <source>
        <tissue evidence="2">Muscle</tissue>
    </source>
</reference>
<dbReference type="AlphaFoldDB" id="A0A4Z2E397"/>
<proteinExistence type="predicted"/>
<keyword evidence="3" id="KW-1185">Reference proteome</keyword>
<dbReference type="EMBL" id="SRLO01019275">
    <property type="protein sequence ID" value="TNN23228.1"/>
    <property type="molecule type" value="Genomic_DNA"/>
</dbReference>
<gene>
    <name evidence="2" type="ORF">EYF80_066654</name>
</gene>
<feature type="compositionally biased region" description="Basic and acidic residues" evidence="1">
    <location>
        <begin position="100"/>
        <end position="109"/>
    </location>
</feature>
<feature type="region of interest" description="Disordered" evidence="1">
    <location>
        <begin position="99"/>
        <end position="125"/>
    </location>
</feature>
<accession>A0A4Z2E397</accession>
<name>A0A4Z2E397_9TELE</name>
<evidence type="ECO:0000256" key="1">
    <source>
        <dbReference type="SAM" id="MobiDB-lite"/>
    </source>
</evidence>
<sequence>MTPEPLGKGPECRSRTRELTPAEMWCLAGLVVRGAAGPRGALRALLKRREAAGRDMATGGRSTDRVCREGLRRGSTERVYGEGLRSRSTDRVYGAVTEAHAQRGGHDQSSKTGASTRDTGVPDVTWSSRYEARGPERGVRARARYSLVHAEHKRAGSRDPFTLFALVYVHVGFGTSFKLSYTSTVLVRI</sequence>
<organism evidence="2 3">
    <name type="scientific">Liparis tanakae</name>
    <name type="common">Tanaka's snailfish</name>
    <dbReference type="NCBI Taxonomy" id="230148"/>
    <lineage>
        <taxon>Eukaryota</taxon>
        <taxon>Metazoa</taxon>
        <taxon>Chordata</taxon>
        <taxon>Craniata</taxon>
        <taxon>Vertebrata</taxon>
        <taxon>Euteleostomi</taxon>
        <taxon>Actinopterygii</taxon>
        <taxon>Neopterygii</taxon>
        <taxon>Teleostei</taxon>
        <taxon>Neoteleostei</taxon>
        <taxon>Acanthomorphata</taxon>
        <taxon>Eupercaria</taxon>
        <taxon>Perciformes</taxon>
        <taxon>Cottioidei</taxon>
        <taxon>Cottales</taxon>
        <taxon>Liparidae</taxon>
        <taxon>Liparis</taxon>
    </lineage>
</organism>
<dbReference type="Proteomes" id="UP000314294">
    <property type="component" value="Unassembled WGS sequence"/>
</dbReference>